<dbReference type="Proteomes" id="UP001280156">
    <property type="component" value="Unassembled WGS sequence"/>
</dbReference>
<keyword evidence="7" id="KW-0067">ATP-binding</keyword>
<dbReference type="SMART" id="SM00911">
    <property type="entry name" value="HWE_HK"/>
    <property type="match status" value="1"/>
</dbReference>
<keyword evidence="3" id="KW-0597">Phosphoprotein</keyword>
<dbReference type="InterPro" id="IPR011495">
    <property type="entry name" value="Sig_transdc_His_kin_sub2_dim/P"/>
</dbReference>
<dbReference type="InterPro" id="IPR005467">
    <property type="entry name" value="His_kinase_dom"/>
</dbReference>
<evidence type="ECO:0000313" key="11">
    <source>
        <dbReference type="Proteomes" id="UP001280156"/>
    </source>
</evidence>
<feature type="coiled-coil region" evidence="8">
    <location>
        <begin position="168"/>
        <end position="195"/>
    </location>
</feature>
<feature type="domain" description="Histidine kinase" evidence="9">
    <location>
        <begin position="297"/>
        <end position="386"/>
    </location>
</feature>
<dbReference type="SMART" id="SM00387">
    <property type="entry name" value="HATPase_c"/>
    <property type="match status" value="1"/>
</dbReference>
<accession>A0ABU4YHN9</accession>
<keyword evidence="4" id="KW-0808">Transferase</keyword>
<dbReference type="InterPro" id="IPR004358">
    <property type="entry name" value="Sig_transdc_His_kin-like_C"/>
</dbReference>
<dbReference type="PANTHER" id="PTHR41523">
    <property type="entry name" value="TWO-COMPONENT SYSTEM SENSOR PROTEIN"/>
    <property type="match status" value="1"/>
</dbReference>
<name>A0ABU4YHN9_9HYPH</name>
<dbReference type="InterPro" id="IPR003018">
    <property type="entry name" value="GAF"/>
</dbReference>
<dbReference type="RefSeq" id="WP_320293289.1">
    <property type="nucleotide sequence ID" value="NZ_JAVIIU010000001.1"/>
</dbReference>
<dbReference type="InterPro" id="IPR029016">
    <property type="entry name" value="GAF-like_dom_sf"/>
</dbReference>
<evidence type="ECO:0000256" key="1">
    <source>
        <dbReference type="ARBA" id="ARBA00000085"/>
    </source>
</evidence>
<evidence type="ECO:0000256" key="7">
    <source>
        <dbReference type="ARBA" id="ARBA00022840"/>
    </source>
</evidence>
<evidence type="ECO:0000256" key="8">
    <source>
        <dbReference type="SAM" id="Coils"/>
    </source>
</evidence>
<reference evidence="10 11" key="1">
    <citation type="submission" date="2023-08" db="EMBL/GenBank/DDBJ databases">
        <title>Implementing the SeqCode for naming new Mesorhizobium species isolated from Vachellia karroo root nodules.</title>
        <authorList>
            <person name="Van Lill M."/>
        </authorList>
    </citation>
    <scope>NUCLEOTIDE SEQUENCE [LARGE SCALE GENOMIC DNA]</scope>
    <source>
        <strain evidence="10 11">VK2B</strain>
    </source>
</reference>
<dbReference type="SMART" id="SM00065">
    <property type="entry name" value="GAF"/>
    <property type="match status" value="1"/>
</dbReference>
<keyword evidence="11" id="KW-1185">Reference proteome</keyword>
<dbReference type="EC" id="2.7.13.3" evidence="2"/>
<comment type="caution">
    <text evidence="10">The sequence shown here is derived from an EMBL/GenBank/DDBJ whole genome shotgun (WGS) entry which is preliminary data.</text>
</comment>
<evidence type="ECO:0000256" key="5">
    <source>
        <dbReference type="ARBA" id="ARBA00022741"/>
    </source>
</evidence>
<gene>
    <name evidence="10" type="ORF">RFM52_10365</name>
</gene>
<dbReference type="Gene3D" id="3.30.450.40">
    <property type="match status" value="1"/>
</dbReference>
<keyword evidence="6 10" id="KW-0418">Kinase</keyword>
<dbReference type="InterPro" id="IPR003594">
    <property type="entry name" value="HATPase_dom"/>
</dbReference>
<dbReference type="SUPFAM" id="SSF55781">
    <property type="entry name" value="GAF domain-like"/>
    <property type="match status" value="1"/>
</dbReference>
<evidence type="ECO:0000256" key="6">
    <source>
        <dbReference type="ARBA" id="ARBA00022777"/>
    </source>
</evidence>
<keyword evidence="5" id="KW-0547">Nucleotide-binding</keyword>
<sequence length="390" mass="42468">MHYAEDTKELEETPLDISHRYDVVGTAPAPAFDEIVRLATAICDAPIAAINFVNDDHRCIQAVTGLPDGDGADPAGICALVSPADTIMVIPDLIADERFRDYLRAHPENSVRFYAATSLVAPDGGHVGTLCVLDWRPRDLTKRQRSLLKVLASRVITELELRRSLAAQRLARRDAEQLLAEKDRLLEQNHMLMQEVDHRVKNSLQMVSSMLRLQAHQLSSIEGTRALEQAQRRIASVAAAHEQLYRASGSDMVDMSVFLDGICKALAAHRPSNIDGIEVQAEPIVLGSKRAMKTGMLVAELVMNGLKHAYPAGRHGSIRVELRSAGPIARLSVSDDGVGLPSDFLVEGGKGLGMRLIRSIVEQFEGKITVEPGPSARFVVDIPKGGASTE</sequence>
<dbReference type="Pfam" id="PF07568">
    <property type="entry name" value="HisKA_2"/>
    <property type="match status" value="1"/>
</dbReference>
<dbReference type="GO" id="GO:0016301">
    <property type="term" value="F:kinase activity"/>
    <property type="evidence" value="ECO:0007669"/>
    <property type="project" value="UniProtKB-KW"/>
</dbReference>
<dbReference type="InterPro" id="IPR011102">
    <property type="entry name" value="Sig_transdc_His_kinase_HWE"/>
</dbReference>
<keyword evidence="8" id="KW-0175">Coiled coil</keyword>
<dbReference type="SUPFAM" id="SSF55874">
    <property type="entry name" value="ATPase domain of HSP90 chaperone/DNA topoisomerase II/histidine kinase"/>
    <property type="match status" value="1"/>
</dbReference>
<dbReference type="Pfam" id="PF02518">
    <property type="entry name" value="HATPase_c"/>
    <property type="match status" value="1"/>
</dbReference>
<protein>
    <recommendedName>
        <fullName evidence="2">histidine kinase</fullName>
        <ecNumber evidence="2">2.7.13.3</ecNumber>
    </recommendedName>
</protein>
<evidence type="ECO:0000256" key="4">
    <source>
        <dbReference type="ARBA" id="ARBA00022679"/>
    </source>
</evidence>
<dbReference type="PANTHER" id="PTHR41523:SF8">
    <property type="entry name" value="ETHYLENE RESPONSE SENSOR PROTEIN"/>
    <property type="match status" value="1"/>
</dbReference>
<organism evidence="10 11">
    <name type="scientific">Mesorhizobium humile</name>
    <dbReference type="NCBI Taxonomy" id="3072313"/>
    <lineage>
        <taxon>Bacteria</taxon>
        <taxon>Pseudomonadati</taxon>
        <taxon>Pseudomonadota</taxon>
        <taxon>Alphaproteobacteria</taxon>
        <taxon>Hyphomicrobiales</taxon>
        <taxon>Phyllobacteriaceae</taxon>
        <taxon>Mesorhizobium</taxon>
    </lineage>
</organism>
<dbReference type="PRINTS" id="PR00344">
    <property type="entry name" value="BCTRLSENSOR"/>
</dbReference>
<evidence type="ECO:0000313" key="10">
    <source>
        <dbReference type="EMBL" id="MDX8485600.1"/>
    </source>
</evidence>
<dbReference type="PROSITE" id="PS50109">
    <property type="entry name" value="HIS_KIN"/>
    <property type="match status" value="1"/>
</dbReference>
<dbReference type="InterPro" id="IPR036890">
    <property type="entry name" value="HATPase_C_sf"/>
</dbReference>
<dbReference type="Gene3D" id="3.30.565.10">
    <property type="entry name" value="Histidine kinase-like ATPase, C-terminal domain"/>
    <property type="match status" value="1"/>
</dbReference>
<evidence type="ECO:0000259" key="9">
    <source>
        <dbReference type="PROSITE" id="PS50109"/>
    </source>
</evidence>
<comment type="catalytic activity">
    <reaction evidence="1">
        <text>ATP + protein L-histidine = ADP + protein N-phospho-L-histidine.</text>
        <dbReference type="EC" id="2.7.13.3"/>
    </reaction>
</comment>
<evidence type="ECO:0000256" key="2">
    <source>
        <dbReference type="ARBA" id="ARBA00012438"/>
    </source>
</evidence>
<dbReference type="EMBL" id="JAVIIV010000005">
    <property type="protein sequence ID" value="MDX8485600.1"/>
    <property type="molecule type" value="Genomic_DNA"/>
</dbReference>
<proteinExistence type="predicted"/>
<evidence type="ECO:0000256" key="3">
    <source>
        <dbReference type="ARBA" id="ARBA00022553"/>
    </source>
</evidence>